<dbReference type="EMBL" id="JAGIOD010000002">
    <property type="protein sequence ID" value="MBP2383840.1"/>
    <property type="molecule type" value="Genomic_DNA"/>
</dbReference>
<sequence length="187" mass="19982">MVHTGSLATLLEPGASRTEEALRRLPASTLITFDPNIRPALATSREATRTRVENFAALAQIVKMSEEDAAWLYPDMEPRTIAEIHAALGVQLFVLTRAENGCMVASHSALRHLPAEPATVVDTIGAGDAFMSGLIYEAIRSGAARQLTVNESEEGLLDVCVQTALRSAAITVSRPGANPPNRHDLNG</sequence>
<evidence type="ECO:0000256" key="2">
    <source>
        <dbReference type="ARBA" id="ARBA00022679"/>
    </source>
</evidence>
<evidence type="ECO:0000256" key="3">
    <source>
        <dbReference type="ARBA" id="ARBA00022741"/>
    </source>
</evidence>
<proteinExistence type="inferred from homology"/>
<keyword evidence="4 7" id="KW-0418">Kinase</keyword>
<protein>
    <submittedName>
        <fullName evidence="7">Sugar/nucleoside kinase (Ribokinase family)</fullName>
    </submittedName>
</protein>
<dbReference type="InterPro" id="IPR050306">
    <property type="entry name" value="PfkB_Carbo_kinase"/>
</dbReference>
<keyword evidence="8" id="KW-1185">Reference proteome</keyword>
<gene>
    <name evidence="7" type="ORF">JOF43_003829</name>
</gene>
<organism evidence="7 8">
    <name type="scientific">Brachybacterium sacelli</name>
    <dbReference type="NCBI Taxonomy" id="173364"/>
    <lineage>
        <taxon>Bacteria</taxon>
        <taxon>Bacillati</taxon>
        <taxon>Actinomycetota</taxon>
        <taxon>Actinomycetes</taxon>
        <taxon>Micrococcales</taxon>
        <taxon>Dermabacteraceae</taxon>
        <taxon>Brachybacterium</taxon>
    </lineage>
</organism>
<dbReference type="Proteomes" id="UP001519290">
    <property type="component" value="Unassembled WGS sequence"/>
</dbReference>
<keyword evidence="2" id="KW-0808">Transferase</keyword>
<evidence type="ECO:0000259" key="6">
    <source>
        <dbReference type="Pfam" id="PF00294"/>
    </source>
</evidence>
<keyword evidence="3" id="KW-0547">Nucleotide-binding</keyword>
<dbReference type="PANTHER" id="PTHR43085">
    <property type="entry name" value="HEXOKINASE FAMILY MEMBER"/>
    <property type="match status" value="1"/>
</dbReference>
<comment type="similarity">
    <text evidence="1">Belongs to the carbohydrate kinase PfkB family.</text>
</comment>
<comment type="caution">
    <text evidence="7">The sequence shown here is derived from an EMBL/GenBank/DDBJ whole genome shotgun (WGS) entry which is preliminary data.</text>
</comment>
<dbReference type="PANTHER" id="PTHR43085:SF1">
    <property type="entry name" value="PSEUDOURIDINE KINASE-RELATED"/>
    <property type="match status" value="1"/>
</dbReference>
<evidence type="ECO:0000313" key="7">
    <source>
        <dbReference type="EMBL" id="MBP2383840.1"/>
    </source>
</evidence>
<evidence type="ECO:0000313" key="8">
    <source>
        <dbReference type="Proteomes" id="UP001519290"/>
    </source>
</evidence>
<dbReference type="Gene3D" id="3.40.1190.20">
    <property type="match status" value="1"/>
</dbReference>
<dbReference type="Pfam" id="PF00294">
    <property type="entry name" value="PfkB"/>
    <property type="match status" value="1"/>
</dbReference>
<dbReference type="GO" id="GO:0016301">
    <property type="term" value="F:kinase activity"/>
    <property type="evidence" value="ECO:0007669"/>
    <property type="project" value="UniProtKB-KW"/>
</dbReference>
<dbReference type="SUPFAM" id="SSF53613">
    <property type="entry name" value="Ribokinase-like"/>
    <property type="match status" value="1"/>
</dbReference>
<feature type="domain" description="Carbohydrate kinase PfkB" evidence="6">
    <location>
        <begin position="19"/>
        <end position="181"/>
    </location>
</feature>
<name>A0ABS4X5U8_9MICO</name>
<evidence type="ECO:0000256" key="4">
    <source>
        <dbReference type="ARBA" id="ARBA00022777"/>
    </source>
</evidence>
<evidence type="ECO:0000256" key="1">
    <source>
        <dbReference type="ARBA" id="ARBA00010688"/>
    </source>
</evidence>
<reference evidence="7 8" key="1">
    <citation type="submission" date="2021-03" db="EMBL/GenBank/DDBJ databases">
        <title>Sequencing the genomes of 1000 actinobacteria strains.</title>
        <authorList>
            <person name="Klenk H.-P."/>
        </authorList>
    </citation>
    <scope>NUCLEOTIDE SEQUENCE [LARGE SCALE GENOMIC DNA]</scope>
    <source>
        <strain evidence="7 8">DSM 14566</strain>
    </source>
</reference>
<accession>A0ABS4X5U8</accession>
<dbReference type="InterPro" id="IPR002173">
    <property type="entry name" value="Carboh/pur_kinase_PfkB_CS"/>
</dbReference>
<evidence type="ECO:0000256" key="5">
    <source>
        <dbReference type="ARBA" id="ARBA00022840"/>
    </source>
</evidence>
<dbReference type="PROSITE" id="PS00584">
    <property type="entry name" value="PFKB_KINASES_2"/>
    <property type="match status" value="1"/>
</dbReference>
<dbReference type="InterPro" id="IPR029056">
    <property type="entry name" value="Ribokinase-like"/>
</dbReference>
<dbReference type="InterPro" id="IPR011611">
    <property type="entry name" value="PfkB_dom"/>
</dbReference>
<keyword evidence="5" id="KW-0067">ATP-binding</keyword>